<dbReference type="Gene3D" id="1.10.510.10">
    <property type="entry name" value="Transferase(Phosphotransferase) domain 1"/>
    <property type="match status" value="3"/>
</dbReference>
<organism evidence="14 15">
    <name type="scientific">Plakobranchus ocellatus</name>
    <dbReference type="NCBI Taxonomy" id="259542"/>
    <lineage>
        <taxon>Eukaryota</taxon>
        <taxon>Metazoa</taxon>
        <taxon>Spiralia</taxon>
        <taxon>Lophotrochozoa</taxon>
        <taxon>Mollusca</taxon>
        <taxon>Gastropoda</taxon>
        <taxon>Heterobranchia</taxon>
        <taxon>Euthyneura</taxon>
        <taxon>Panpulmonata</taxon>
        <taxon>Sacoglossa</taxon>
        <taxon>Placobranchoidea</taxon>
        <taxon>Plakobranchidae</taxon>
        <taxon>Plakobranchus</taxon>
    </lineage>
</organism>
<feature type="compositionally biased region" description="Polar residues" evidence="11">
    <location>
        <begin position="404"/>
        <end position="453"/>
    </location>
</feature>
<feature type="compositionally biased region" description="Basic and acidic residues" evidence="11">
    <location>
        <begin position="270"/>
        <end position="284"/>
    </location>
</feature>
<dbReference type="SUPFAM" id="SSF103243">
    <property type="entry name" value="KA1-like"/>
    <property type="match status" value="1"/>
</dbReference>
<evidence type="ECO:0000259" key="13">
    <source>
        <dbReference type="PROSITE" id="PS50032"/>
    </source>
</evidence>
<dbReference type="Proteomes" id="UP000735302">
    <property type="component" value="Unassembled WGS sequence"/>
</dbReference>
<comment type="catalytic activity">
    <reaction evidence="9">
        <text>L-seryl-[protein] + ATP = O-phospho-L-seryl-[protein] + ADP + H(+)</text>
        <dbReference type="Rhea" id="RHEA:17989"/>
        <dbReference type="Rhea" id="RHEA-COMP:9863"/>
        <dbReference type="Rhea" id="RHEA-COMP:11604"/>
        <dbReference type="ChEBI" id="CHEBI:15378"/>
        <dbReference type="ChEBI" id="CHEBI:29999"/>
        <dbReference type="ChEBI" id="CHEBI:30616"/>
        <dbReference type="ChEBI" id="CHEBI:83421"/>
        <dbReference type="ChEBI" id="CHEBI:456216"/>
        <dbReference type="EC" id="2.7.11.1"/>
    </reaction>
</comment>
<dbReference type="GO" id="GO:0005737">
    <property type="term" value="C:cytoplasm"/>
    <property type="evidence" value="ECO:0007669"/>
    <property type="project" value="TreeGrafter"/>
</dbReference>
<dbReference type="PROSITE" id="PS50032">
    <property type="entry name" value="KA1"/>
    <property type="match status" value="1"/>
</dbReference>
<dbReference type="AlphaFoldDB" id="A0AAV4DCK0"/>
<feature type="binding site" evidence="10">
    <location>
        <position position="91"/>
    </location>
    <ligand>
        <name>ATP</name>
        <dbReference type="ChEBI" id="CHEBI:30616"/>
    </ligand>
</feature>
<dbReference type="GO" id="GO:0005524">
    <property type="term" value="F:ATP binding"/>
    <property type="evidence" value="ECO:0007669"/>
    <property type="project" value="UniProtKB-UniRule"/>
</dbReference>
<dbReference type="InterPro" id="IPR001772">
    <property type="entry name" value="KA1_dom"/>
</dbReference>
<dbReference type="FunFam" id="3.30.310.80:FF:000011">
    <property type="entry name" value="Non-specific serine/threonine protein kinase"/>
    <property type="match status" value="1"/>
</dbReference>
<evidence type="ECO:0000256" key="6">
    <source>
        <dbReference type="ARBA" id="ARBA00022777"/>
    </source>
</evidence>
<feature type="region of interest" description="Disordered" evidence="11">
    <location>
        <begin position="366"/>
        <end position="498"/>
    </location>
</feature>
<keyword evidence="5 10" id="KW-0547">Nucleotide-binding</keyword>
<feature type="domain" description="KA1" evidence="13">
    <location>
        <begin position="669"/>
        <end position="718"/>
    </location>
</feature>
<keyword evidence="3 14" id="KW-0723">Serine/threonine-protein kinase</keyword>
<dbReference type="Gene3D" id="3.30.310.80">
    <property type="entry name" value="Kinase associated domain 1, KA1"/>
    <property type="match status" value="1"/>
</dbReference>
<dbReference type="CDD" id="cd12198">
    <property type="entry name" value="MELK_C"/>
    <property type="match status" value="1"/>
</dbReference>
<evidence type="ECO:0000256" key="8">
    <source>
        <dbReference type="ARBA" id="ARBA00047899"/>
    </source>
</evidence>
<dbReference type="SUPFAM" id="SSF56112">
    <property type="entry name" value="Protein kinase-like (PK-like)"/>
    <property type="match status" value="1"/>
</dbReference>
<comment type="similarity">
    <text evidence="1">Belongs to the protein kinase superfamily. CAMK Ser/Thr protein kinase family. SNF1 subfamily.</text>
</comment>
<comment type="caution">
    <text evidence="14">The sequence shown here is derived from an EMBL/GenBank/DDBJ whole genome shotgun (WGS) entry which is preliminary data.</text>
</comment>
<dbReference type="GO" id="GO:0004674">
    <property type="term" value="F:protein serine/threonine kinase activity"/>
    <property type="evidence" value="ECO:0007669"/>
    <property type="project" value="UniProtKB-KW"/>
</dbReference>
<evidence type="ECO:0000256" key="10">
    <source>
        <dbReference type="PROSITE-ProRule" id="PRU10141"/>
    </source>
</evidence>
<dbReference type="InterPro" id="IPR017441">
    <property type="entry name" value="Protein_kinase_ATP_BS"/>
</dbReference>
<dbReference type="InterPro" id="IPR028375">
    <property type="entry name" value="KA1/Ssp2_C"/>
</dbReference>
<keyword evidence="4" id="KW-0808">Transferase</keyword>
<reference evidence="14 15" key="1">
    <citation type="journal article" date="2021" name="Elife">
        <title>Chloroplast acquisition without the gene transfer in kleptoplastic sea slugs, Plakobranchus ocellatus.</title>
        <authorList>
            <person name="Maeda T."/>
            <person name="Takahashi S."/>
            <person name="Yoshida T."/>
            <person name="Shimamura S."/>
            <person name="Takaki Y."/>
            <person name="Nagai Y."/>
            <person name="Toyoda A."/>
            <person name="Suzuki Y."/>
            <person name="Arimoto A."/>
            <person name="Ishii H."/>
            <person name="Satoh N."/>
            <person name="Nishiyama T."/>
            <person name="Hasebe M."/>
            <person name="Maruyama T."/>
            <person name="Minagawa J."/>
            <person name="Obokata J."/>
            <person name="Shigenobu S."/>
        </authorList>
    </citation>
    <scope>NUCLEOTIDE SEQUENCE [LARGE SCALE GENOMIC DNA]</scope>
</reference>
<comment type="catalytic activity">
    <reaction evidence="8">
        <text>L-threonyl-[protein] + ATP = O-phospho-L-threonyl-[protein] + ADP + H(+)</text>
        <dbReference type="Rhea" id="RHEA:46608"/>
        <dbReference type="Rhea" id="RHEA-COMP:11060"/>
        <dbReference type="Rhea" id="RHEA-COMP:11605"/>
        <dbReference type="ChEBI" id="CHEBI:15378"/>
        <dbReference type="ChEBI" id="CHEBI:30013"/>
        <dbReference type="ChEBI" id="CHEBI:30616"/>
        <dbReference type="ChEBI" id="CHEBI:61977"/>
        <dbReference type="ChEBI" id="CHEBI:456216"/>
        <dbReference type="EC" id="2.7.11.1"/>
    </reaction>
</comment>
<evidence type="ECO:0000259" key="12">
    <source>
        <dbReference type="PROSITE" id="PS50011"/>
    </source>
</evidence>
<dbReference type="EMBL" id="BLXT01007728">
    <property type="protein sequence ID" value="GFO41861.1"/>
    <property type="molecule type" value="Genomic_DNA"/>
</dbReference>
<keyword evidence="7 10" id="KW-0067">ATP-binding</keyword>
<dbReference type="SMART" id="SM00220">
    <property type="entry name" value="S_TKc"/>
    <property type="match status" value="1"/>
</dbReference>
<feature type="compositionally biased region" description="Polar residues" evidence="11">
    <location>
        <begin position="467"/>
        <end position="481"/>
    </location>
</feature>
<dbReference type="PANTHER" id="PTHR24346">
    <property type="entry name" value="MAP/MICROTUBULE AFFINITY-REGULATING KINASE"/>
    <property type="match status" value="1"/>
</dbReference>
<evidence type="ECO:0000256" key="4">
    <source>
        <dbReference type="ARBA" id="ARBA00022679"/>
    </source>
</evidence>
<dbReference type="PANTHER" id="PTHR24346:SF30">
    <property type="entry name" value="MATERNAL EMBRYONIC LEUCINE ZIPPER KINASE"/>
    <property type="match status" value="1"/>
</dbReference>
<feature type="compositionally biased region" description="Polar residues" evidence="11">
    <location>
        <begin position="326"/>
        <end position="336"/>
    </location>
</feature>
<dbReference type="PROSITE" id="PS50011">
    <property type="entry name" value="PROTEIN_KINASE_DOM"/>
    <property type="match status" value="1"/>
</dbReference>
<feature type="domain" description="Protein kinase" evidence="12">
    <location>
        <begin position="1"/>
        <end position="289"/>
    </location>
</feature>
<feature type="compositionally biased region" description="Basic and acidic residues" evidence="11">
    <location>
        <begin position="366"/>
        <end position="380"/>
    </location>
</feature>
<dbReference type="InterPro" id="IPR000719">
    <property type="entry name" value="Prot_kinase_dom"/>
</dbReference>
<keyword evidence="6 14" id="KW-0418">Kinase</keyword>
<feature type="region of interest" description="Disordered" evidence="11">
    <location>
        <begin position="232"/>
        <end position="349"/>
    </location>
</feature>
<evidence type="ECO:0000313" key="15">
    <source>
        <dbReference type="Proteomes" id="UP000735302"/>
    </source>
</evidence>
<dbReference type="EC" id="2.7.11.1" evidence="2"/>
<dbReference type="Pfam" id="PF02149">
    <property type="entry name" value="KA1"/>
    <property type="match status" value="1"/>
</dbReference>
<proteinExistence type="inferred from homology"/>
<dbReference type="PROSITE" id="PS00107">
    <property type="entry name" value="PROTEIN_KINASE_ATP"/>
    <property type="match status" value="1"/>
</dbReference>
<evidence type="ECO:0000313" key="14">
    <source>
        <dbReference type="EMBL" id="GFO41861.1"/>
    </source>
</evidence>
<evidence type="ECO:0000256" key="7">
    <source>
        <dbReference type="ARBA" id="ARBA00022840"/>
    </source>
</evidence>
<sequence length="719" mass="80050">MSHDITAQPECVMPSDTGAGQLLSSTHQIIEWPTTSGRQVNTQLRREGTIKMSHYPELDGLYYLREKIGSGGFAKVKLAYHALSGEKVAIKIMDKKKLGYCPEGELFDYIVSKDRLEEDEARIFFRQIISAVAFIHKTGFAHRDLKPGGMDSHLATLCGSPAYAAPELIAGKQYLGSEADLWSMGVLLYALLCGYLPFDDENITQLYKKIKSRHYSSEEDLGDIDFGSSPYILTPRNRADERHRREEGRVRARERLDFNNVTETAQKRLQSTEDEKRKDADTKHYHSSTTSSRSGKENKAFETQVPSSAGYGNKGDAKDIEIIRDVSQTPTMSKSGCDTPVVHKSRRDVFGNERQLQVYSVKKADLKSDASESNKIEKSPTKSSSVKRRPNVYIKSNHIPGNSRELTTPTKSKGGNIQNNLPVLSARTPRSQASSGQSARTGAAFNPNQSTRTPGYREKLQGVAHNKGTTPRQPPGASTTLSVSKPSAPGKKSKGNEFAVPLTPVSRATPAKFRLQSPMVPKQPQVTSMDDSFTLSKNDHNSTFSPSRSYDSQLNKLVEDDVQTPVKSASRSVDDELYRMHMTSPVSGSKSARKAGAVFGSIERMFHMLTPKRKGSLVDGPRKARALHNVCITNEFSPEHVLAQLKSVLHRKCIPCQQSEYSLRCTVMDDWGRAKLAFDLEVCALPKNAFIGVHRKRVKGDIWHYKRLCEDIFRSAKFI</sequence>
<feature type="compositionally biased region" description="Basic and acidic residues" evidence="11">
    <location>
        <begin position="237"/>
        <end position="257"/>
    </location>
</feature>
<feature type="compositionally biased region" description="Polar residues" evidence="11">
    <location>
        <begin position="259"/>
        <end position="269"/>
    </location>
</feature>
<dbReference type="InterPro" id="IPR011009">
    <property type="entry name" value="Kinase-like_dom_sf"/>
</dbReference>
<gene>
    <name evidence="14" type="ORF">PoB_006836600</name>
</gene>
<evidence type="ECO:0000256" key="3">
    <source>
        <dbReference type="ARBA" id="ARBA00022527"/>
    </source>
</evidence>
<evidence type="ECO:0000256" key="11">
    <source>
        <dbReference type="SAM" id="MobiDB-lite"/>
    </source>
</evidence>
<keyword evidence="15" id="KW-1185">Reference proteome</keyword>
<evidence type="ECO:0000256" key="9">
    <source>
        <dbReference type="ARBA" id="ARBA00048679"/>
    </source>
</evidence>
<name>A0AAV4DCK0_9GAST</name>
<protein>
    <recommendedName>
        <fullName evidence="2">non-specific serine/threonine protein kinase</fullName>
        <ecNumber evidence="2">2.7.11.1</ecNumber>
    </recommendedName>
</protein>
<feature type="compositionally biased region" description="Basic and acidic residues" evidence="11">
    <location>
        <begin position="315"/>
        <end position="324"/>
    </location>
</feature>
<dbReference type="Pfam" id="PF00069">
    <property type="entry name" value="Pkinase"/>
    <property type="match status" value="2"/>
</dbReference>
<evidence type="ECO:0000256" key="1">
    <source>
        <dbReference type="ARBA" id="ARBA00006234"/>
    </source>
</evidence>
<evidence type="ECO:0000256" key="5">
    <source>
        <dbReference type="ARBA" id="ARBA00022741"/>
    </source>
</evidence>
<evidence type="ECO:0000256" key="2">
    <source>
        <dbReference type="ARBA" id="ARBA00012513"/>
    </source>
</evidence>
<accession>A0AAV4DCK0</accession>
<dbReference type="GO" id="GO:0035556">
    <property type="term" value="P:intracellular signal transduction"/>
    <property type="evidence" value="ECO:0007669"/>
    <property type="project" value="TreeGrafter"/>
</dbReference>